<reference evidence="2 3" key="2">
    <citation type="submission" date="2024-04" db="EMBL/GenBank/DDBJ databases">
        <title>Na.</title>
        <authorList>
            <person name="Choi B."/>
        </authorList>
    </citation>
    <scope>NUCLEOTIDE SEQUENCE [LARGE SCALE GENOMIC DNA]</scope>
    <source>
        <strain evidence="2 3">UMB0138</strain>
    </source>
</reference>
<evidence type="ECO:0000313" key="3">
    <source>
        <dbReference type="Proteomes" id="UP000234197"/>
    </source>
</evidence>
<feature type="transmembrane region" description="Helical" evidence="1">
    <location>
        <begin position="141"/>
        <end position="159"/>
    </location>
</feature>
<keyword evidence="1" id="KW-0472">Membrane</keyword>
<reference evidence="3" key="1">
    <citation type="submission" date="2017-12" db="EMBL/GenBank/DDBJ databases">
        <title>Phylogenetic diversity of female urinary microbiome.</title>
        <authorList>
            <person name="Thomas-White K."/>
            <person name="Wolfe A.J."/>
        </authorList>
    </citation>
    <scope>NUCLEOTIDE SEQUENCE [LARGE SCALE GENOMIC DNA]</scope>
    <source>
        <strain evidence="3">UMB0138</strain>
    </source>
</reference>
<dbReference type="RefSeq" id="WP_004698339.1">
    <property type="nucleotide sequence ID" value="NZ_CACRUG010000005.1"/>
</dbReference>
<evidence type="ECO:0008006" key="4">
    <source>
        <dbReference type="Google" id="ProtNLM"/>
    </source>
</evidence>
<dbReference type="Proteomes" id="UP000234197">
    <property type="component" value="Unassembled WGS sequence"/>
</dbReference>
<protein>
    <recommendedName>
        <fullName evidence="4">DUF2127 domain-containing protein</fullName>
    </recommendedName>
</protein>
<evidence type="ECO:0000256" key="1">
    <source>
        <dbReference type="SAM" id="Phobius"/>
    </source>
</evidence>
<dbReference type="EMBL" id="PKMC02000009">
    <property type="protein sequence ID" value="MEO9178921.1"/>
    <property type="molecule type" value="Genomic_DNA"/>
</dbReference>
<comment type="caution">
    <text evidence="2">The sequence shown here is derived from an EMBL/GenBank/DDBJ whole genome shotgun (WGS) entry which is preliminary data.</text>
</comment>
<keyword evidence="1" id="KW-1133">Transmembrane helix</keyword>
<feature type="transmembrane region" description="Helical" evidence="1">
    <location>
        <begin position="106"/>
        <end position="129"/>
    </location>
</feature>
<keyword evidence="1" id="KW-0812">Transmembrane</keyword>
<sequence length="210" mass="24184">MSVLLPKKASFPQKFVYFYHKVFPSADKRYWRTYKLKICDEIKNLSVRDLSWEIIKGRAELDSKFTFIWSSVVFGVISAGIFTYGLDLATQVIVLGPATKEFMITTVYFDFLSMISLFTLVVSFAGWLVALFMELPGGRAWWFYGIFFVISVLLVVIGYLKHTIIIDFVFLLLNTFCIAILLGIVADLKKQRALIKISIMEDRLKELDKV</sequence>
<accession>A0ABV0IC43</accession>
<organism evidence="2 3">
    <name type="scientific">Veillonella parvula</name>
    <name type="common">Staphylococcus parvulus</name>
    <dbReference type="NCBI Taxonomy" id="29466"/>
    <lineage>
        <taxon>Bacteria</taxon>
        <taxon>Bacillati</taxon>
        <taxon>Bacillota</taxon>
        <taxon>Negativicutes</taxon>
        <taxon>Veillonellales</taxon>
        <taxon>Veillonellaceae</taxon>
        <taxon>Veillonella</taxon>
    </lineage>
</organism>
<keyword evidence="3" id="KW-1185">Reference proteome</keyword>
<name>A0ABV0IC43_VEIPA</name>
<evidence type="ECO:0000313" key="2">
    <source>
        <dbReference type="EMBL" id="MEO9178921.1"/>
    </source>
</evidence>
<feature type="transmembrane region" description="Helical" evidence="1">
    <location>
        <begin position="165"/>
        <end position="186"/>
    </location>
</feature>
<proteinExistence type="predicted"/>
<feature type="transmembrane region" description="Helical" evidence="1">
    <location>
        <begin position="65"/>
        <end position="86"/>
    </location>
</feature>
<gene>
    <name evidence="2" type="ORF">CYJ21_008180</name>
</gene>